<evidence type="ECO:0000313" key="2">
    <source>
        <dbReference type="Proteomes" id="UP000281028"/>
    </source>
</evidence>
<dbReference type="Proteomes" id="UP000281028">
    <property type="component" value="Unassembled WGS sequence"/>
</dbReference>
<organism evidence="1 2">
    <name type="scientific">Chitinophaga solisilvae</name>
    <dbReference type="NCBI Taxonomy" id="1233460"/>
    <lineage>
        <taxon>Bacteria</taxon>
        <taxon>Pseudomonadati</taxon>
        <taxon>Bacteroidota</taxon>
        <taxon>Chitinophagia</taxon>
        <taxon>Chitinophagales</taxon>
        <taxon>Chitinophagaceae</taxon>
        <taxon>Chitinophaga</taxon>
    </lineage>
</organism>
<dbReference type="EMBL" id="RIAR02000001">
    <property type="protein sequence ID" value="NSL87934.1"/>
    <property type="molecule type" value="Genomic_DNA"/>
</dbReference>
<reference evidence="1" key="1">
    <citation type="submission" date="2020-05" db="EMBL/GenBank/DDBJ databases">
        <title>Chitinophaga laudate sp. nov., isolated from a tropical peat swamp.</title>
        <authorList>
            <person name="Goh C.B.S."/>
            <person name="Lee M.S."/>
            <person name="Parimannan S."/>
            <person name="Pasbakhsh P."/>
            <person name="Yule C.M."/>
            <person name="Rajandas H."/>
            <person name="Loke S."/>
            <person name="Croft L."/>
            <person name="Tan J.B.L."/>
        </authorList>
    </citation>
    <scope>NUCLEOTIDE SEQUENCE</scope>
    <source>
        <strain evidence="1">Mgbs1</strain>
    </source>
</reference>
<keyword evidence="2" id="KW-1185">Reference proteome</keyword>
<dbReference type="PROSITE" id="PS50042">
    <property type="entry name" value="CNMP_BINDING_3"/>
    <property type="match status" value="1"/>
</dbReference>
<evidence type="ECO:0000313" key="1">
    <source>
        <dbReference type="EMBL" id="NSL87934.1"/>
    </source>
</evidence>
<dbReference type="SUPFAM" id="SSF51206">
    <property type="entry name" value="cAMP-binding domain-like"/>
    <property type="match status" value="1"/>
</dbReference>
<proteinExistence type="predicted"/>
<comment type="caution">
    <text evidence="1">The sequence shown here is derived from an EMBL/GenBank/DDBJ whole genome shotgun (WGS) entry which is preliminary data.</text>
</comment>
<protein>
    <submittedName>
        <fullName evidence="1">Crp/Fnr family transcriptional regulator</fullName>
    </submittedName>
</protein>
<dbReference type="InterPro" id="IPR014710">
    <property type="entry name" value="RmlC-like_jellyroll"/>
</dbReference>
<sequence>MYNIDTLKQALTDILQDDNDGWPLFKDILQDVSFQTGDYLSPAGKNASAIYYLTGGIVRAFTLHDGKDICMDFAFPGMFTCSYASFITQTPAIVSLEAVTPVTGYAFHYENLQDLYRRSHTCEKAGRLIAEQQYLRKYQRELDFLQLSAQERYLQLLRQHPEVVQHIPIKQIASYLGIEPQSLSRIRKNIRQAR</sequence>
<dbReference type="AlphaFoldDB" id="A0A3S1DK80"/>
<dbReference type="OrthoDB" id="663011at2"/>
<dbReference type="RefSeq" id="WP_127043642.1">
    <property type="nucleotide sequence ID" value="NZ_JAABOK010000013.1"/>
</dbReference>
<dbReference type="Gene3D" id="2.60.120.10">
    <property type="entry name" value="Jelly Rolls"/>
    <property type="match status" value="1"/>
</dbReference>
<dbReference type="Pfam" id="PF00027">
    <property type="entry name" value="cNMP_binding"/>
    <property type="match status" value="1"/>
</dbReference>
<name>A0A3S1DK80_9BACT</name>
<accession>A0A3S1DK80</accession>
<dbReference type="InterPro" id="IPR018490">
    <property type="entry name" value="cNMP-bd_dom_sf"/>
</dbReference>
<dbReference type="InterPro" id="IPR000595">
    <property type="entry name" value="cNMP-bd_dom"/>
</dbReference>
<gene>
    <name evidence="1" type="ORF">ECE50_013890</name>
</gene>